<proteinExistence type="predicted"/>
<dbReference type="Gene3D" id="2.40.260.10">
    <property type="entry name" value="Sortase"/>
    <property type="match status" value="1"/>
</dbReference>
<protein>
    <submittedName>
        <fullName evidence="3">Class F sortase</fullName>
    </submittedName>
</protein>
<keyword evidence="2" id="KW-1133">Transmembrane helix</keyword>
<keyword evidence="2" id="KW-0812">Transmembrane</keyword>
<organism evidence="3 4">
    <name type="scientific">candidate division WWE3 bacterium</name>
    <dbReference type="NCBI Taxonomy" id="2053526"/>
    <lineage>
        <taxon>Bacteria</taxon>
        <taxon>Katanobacteria</taxon>
    </lineage>
</organism>
<comment type="caution">
    <text evidence="3">The sequence shown here is derived from an EMBL/GenBank/DDBJ whole genome shotgun (WGS) entry which is preliminary data.</text>
</comment>
<dbReference type="SUPFAM" id="SSF63817">
    <property type="entry name" value="Sortase"/>
    <property type="match status" value="1"/>
</dbReference>
<reference evidence="3" key="1">
    <citation type="submission" date="2020-04" db="EMBL/GenBank/DDBJ databases">
        <authorList>
            <person name="Zhang T."/>
        </authorList>
    </citation>
    <scope>NUCLEOTIDE SEQUENCE</scope>
    <source>
        <strain evidence="3">HKST-UBA80</strain>
    </source>
</reference>
<feature type="transmembrane region" description="Helical" evidence="2">
    <location>
        <begin position="12"/>
        <end position="32"/>
    </location>
</feature>
<dbReference type="CDD" id="cd05829">
    <property type="entry name" value="Sortase_F"/>
    <property type="match status" value="1"/>
</dbReference>
<dbReference type="Proteomes" id="UP000714817">
    <property type="component" value="Unassembled WGS sequence"/>
</dbReference>
<sequence>MAKKFSKKQFRRLVRITILLYFIVGMEAAVIYSKYNKNDANIVSASKPFYSQDLLAANVLGLSSRHGKDVVVEDLDVDSETSSTNPVSANSTEQEIPTSSVFESILGSITSTPSRLEISSQGINIPLVQVGVSSSGSMETPVDWNSGGWYSRSAKLGAFGNTIINAHYDNNFGAPAAFWRLQNVAVGDTVGVFDELGRRFDYVVSETFYVDIQDPERLKIFDEPSAGKSELTLVTCGGVWVPSEGTYNKRLVVKAEYVGFSFVD</sequence>
<keyword evidence="2" id="KW-0472">Membrane</keyword>
<evidence type="ECO:0000313" key="3">
    <source>
        <dbReference type="EMBL" id="MCA9302272.1"/>
    </source>
</evidence>
<dbReference type="EMBL" id="JAGQNY010000010">
    <property type="protein sequence ID" value="MCA9302272.1"/>
    <property type="molecule type" value="Genomic_DNA"/>
</dbReference>
<dbReference type="InterPro" id="IPR042001">
    <property type="entry name" value="Sortase_F"/>
</dbReference>
<accession>A0A955E071</accession>
<reference evidence="3" key="2">
    <citation type="journal article" date="2021" name="Microbiome">
        <title>Successional dynamics and alternative stable states in a saline activated sludge microbial community over 9 years.</title>
        <authorList>
            <person name="Wang Y."/>
            <person name="Ye J."/>
            <person name="Ju F."/>
            <person name="Liu L."/>
            <person name="Boyd J.A."/>
            <person name="Deng Y."/>
            <person name="Parks D.H."/>
            <person name="Jiang X."/>
            <person name="Yin X."/>
            <person name="Woodcroft B.J."/>
            <person name="Tyson G.W."/>
            <person name="Hugenholtz P."/>
            <person name="Polz M.F."/>
            <person name="Zhang T."/>
        </authorList>
    </citation>
    <scope>NUCLEOTIDE SEQUENCE</scope>
    <source>
        <strain evidence="3">HKST-UBA80</strain>
    </source>
</reference>
<evidence type="ECO:0000256" key="2">
    <source>
        <dbReference type="SAM" id="Phobius"/>
    </source>
</evidence>
<name>A0A955E071_UNCKA</name>
<evidence type="ECO:0000256" key="1">
    <source>
        <dbReference type="ARBA" id="ARBA00022801"/>
    </source>
</evidence>
<keyword evidence="1" id="KW-0378">Hydrolase</keyword>
<dbReference type="Pfam" id="PF04203">
    <property type="entry name" value="Sortase"/>
    <property type="match status" value="1"/>
</dbReference>
<gene>
    <name evidence="3" type="ORF">KDA10_02860</name>
</gene>
<dbReference type="InterPro" id="IPR023365">
    <property type="entry name" value="Sortase_dom-sf"/>
</dbReference>
<dbReference type="InterPro" id="IPR005754">
    <property type="entry name" value="Sortase"/>
</dbReference>
<dbReference type="GO" id="GO:0016787">
    <property type="term" value="F:hydrolase activity"/>
    <property type="evidence" value="ECO:0007669"/>
    <property type="project" value="UniProtKB-KW"/>
</dbReference>
<dbReference type="AlphaFoldDB" id="A0A955E071"/>
<evidence type="ECO:0000313" key="4">
    <source>
        <dbReference type="Proteomes" id="UP000714817"/>
    </source>
</evidence>